<accession>A0A0E9XQL6</accession>
<reference evidence="1" key="1">
    <citation type="submission" date="2014-11" db="EMBL/GenBank/DDBJ databases">
        <authorList>
            <person name="Amaro Gonzalez C."/>
        </authorList>
    </citation>
    <scope>NUCLEOTIDE SEQUENCE</scope>
</reference>
<sequence length="12" mass="1467">MVHDVCVTIFRF</sequence>
<organism evidence="1">
    <name type="scientific">Anguilla anguilla</name>
    <name type="common">European freshwater eel</name>
    <name type="synonym">Muraena anguilla</name>
    <dbReference type="NCBI Taxonomy" id="7936"/>
    <lineage>
        <taxon>Eukaryota</taxon>
        <taxon>Metazoa</taxon>
        <taxon>Chordata</taxon>
        <taxon>Craniata</taxon>
        <taxon>Vertebrata</taxon>
        <taxon>Euteleostomi</taxon>
        <taxon>Actinopterygii</taxon>
        <taxon>Neopterygii</taxon>
        <taxon>Teleostei</taxon>
        <taxon>Anguilliformes</taxon>
        <taxon>Anguillidae</taxon>
        <taxon>Anguilla</taxon>
    </lineage>
</organism>
<evidence type="ECO:0000313" key="1">
    <source>
        <dbReference type="EMBL" id="JAI04915.1"/>
    </source>
</evidence>
<name>A0A0E9XQL6_ANGAN</name>
<dbReference type="EMBL" id="GBXM01003663">
    <property type="protein sequence ID" value="JAI04915.1"/>
    <property type="molecule type" value="Transcribed_RNA"/>
</dbReference>
<proteinExistence type="predicted"/>
<protein>
    <submittedName>
        <fullName evidence="1">Uncharacterized protein</fullName>
    </submittedName>
</protein>
<reference evidence="1" key="2">
    <citation type="journal article" date="2015" name="Fish Shellfish Immunol.">
        <title>Early steps in the European eel (Anguilla anguilla)-Vibrio vulnificus interaction in the gills: Role of the RtxA13 toxin.</title>
        <authorList>
            <person name="Callol A."/>
            <person name="Pajuelo D."/>
            <person name="Ebbesson L."/>
            <person name="Teles M."/>
            <person name="MacKenzie S."/>
            <person name="Amaro C."/>
        </authorList>
    </citation>
    <scope>NUCLEOTIDE SEQUENCE</scope>
</reference>